<reference evidence="2" key="3">
    <citation type="submission" date="2020-05" db="UniProtKB">
        <authorList>
            <consortium name="EnsemblMetazoa"/>
        </authorList>
    </citation>
    <scope>IDENTIFICATION</scope>
    <source>
        <strain evidence="2">PEST</strain>
    </source>
</reference>
<protein>
    <submittedName>
        <fullName evidence="2">Uncharacterized protein</fullName>
    </submittedName>
</protein>
<dbReference type="InterPro" id="IPR019341">
    <property type="entry name" value="Alpha/Gamma-adaptin-bd_p34"/>
</dbReference>
<evidence type="ECO:0000256" key="1">
    <source>
        <dbReference type="SAM" id="MobiDB-lite"/>
    </source>
</evidence>
<dbReference type="OMA" id="NGQDRIT"/>
<feature type="region of interest" description="Disordered" evidence="1">
    <location>
        <begin position="189"/>
        <end position="232"/>
    </location>
</feature>
<feature type="compositionally biased region" description="Gly residues" evidence="1">
    <location>
        <begin position="211"/>
        <end position="222"/>
    </location>
</feature>
<dbReference type="EnsemblMetazoa" id="AGAP028101-RA">
    <property type="protein sequence ID" value="AGAP028101-PA"/>
    <property type="gene ID" value="AGAP028101"/>
</dbReference>
<feature type="compositionally biased region" description="Acidic residues" evidence="1">
    <location>
        <begin position="223"/>
        <end position="232"/>
    </location>
</feature>
<name>A0A1S4HCW6_ANOGA</name>
<dbReference type="PANTHER" id="PTHR14659:SF1">
    <property type="entry name" value="ALPHA- AND GAMMA-ADAPTIN-BINDING PROTEIN P34"/>
    <property type="match status" value="1"/>
</dbReference>
<accession>A0A1S4HCW6</accession>
<dbReference type="FunCoup" id="A0A1S4HCW6">
    <property type="interactions" value="320"/>
</dbReference>
<dbReference type="VEuPathDB" id="VectorBase:AGAMI1_005913"/>
<sequence length="293" mass="31744">MGEPIVLILSADATVQPESIVERIRKHTNGQDRITLGDAPESIGFPYQIHTKYYDTQVVLCAHGSADLSTVPSAILNRTEGMLIYFDAKDRTFLDRLPAYGAFVQQHEIEFGILLCSTLQESSADGVTYAEAKSQCTVLDVIELEPSAEDEAEGSEEVAGAVEATGVDELIQAMHNYIWSNVNIHRGSRSAAVPDGDGSALLPSANPGNDDGAGGGGGGGGVGEEEDDDGPITEEEERIIEAELNGFERLLTEVMNFQPNTSNWTRNERLMYAEELAEMFDEMFEEDDGVGHP</sequence>
<reference evidence="2 3" key="1">
    <citation type="journal article" date="2002" name="Science">
        <title>The genome sequence of the malaria mosquito Anopheles gambiae.</title>
        <authorList>
            <person name="Holt R.A."/>
            <person name="Subramanian G.M."/>
            <person name="Halpern A."/>
            <person name="Sutton G.G."/>
            <person name="Charlab R."/>
            <person name="Nusskern D.R."/>
            <person name="Wincker P."/>
            <person name="Clark A.G."/>
            <person name="Ribeiro J.M."/>
            <person name="Wides R."/>
            <person name="Salzberg S.L."/>
            <person name="Loftus B."/>
            <person name="Yandell M."/>
            <person name="Majoros W.H."/>
            <person name="Rusch D.B."/>
            <person name="Lai Z."/>
            <person name="Kraft C.L."/>
            <person name="Abril J.F."/>
            <person name="Anthouard V."/>
            <person name="Arensburger P."/>
            <person name="Atkinson P.W."/>
            <person name="Baden H."/>
            <person name="de Berardinis V."/>
            <person name="Baldwin D."/>
            <person name="Benes V."/>
            <person name="Biedler J."/>
            <person name="Blass C."/>
            <person name="Bolanos R."/>
            <person name="Boscus D."/>
            <person name="Barnstead M."/>
            <person name="Cai S."/>
            <person name="Center A."/>
            <person name="Chaturverdi K."/>
            <person name="Christophides G.K."/>
            <person name="Chrystal M.A."/>
            <person name="Clamp M."/>
            <person name="Cravchik A."/>
            <person name="Curwen V."/>
            <person name="Dana A."/>
            <person name="Delcher A."/>
            <person name="Dew I."/>
            <person name="Evans C.A."/>
            <person name="Flanigan M."/>
            <person name="Grundschober-Freimoser A."/>
            <person name="Friedli L."/>
            <person name="Gu Z."/>
            <person name="Guan P."/>
            <person name="Guigo R."/>
            <person name="Hillenmeyer M.E."/>
            <person name="Hladun S.L."/>
            <person name="Hogan J.R."/>
            <person name="Hong Y.S."/>
            <person name="Hoover J."/>
            <person name="Jaillon O."/>
            <person name="Ke Z."/>
            <person name="Kodira C."/>
            <person name="Kokoza E."/>
            <person name="Koutsos A."/>
            <person name="Letunic I."/>
            <person name="Levitsky A."/>
            <person name="Liang Y."/>
            <person name="Lin J.J."/>
            <person name="Lobo N.F."/>
            <person name="Lopez J.R."/>
            <person name="Malek J.A."/>
            <person name="McIntosh T.C."/>
            <person name="Meister S."/>
            <person name="Miller J."/>
            <person name="Mobarry C."/>
            <person name="Mongin E."/>
            <person name="Murphy S.D."/>
            <person name="O'Brochta D.A."/>
            <person name="Pfannkoch C."/>
            <person name="Qi R."/>
            <person name="Regier M.A."/>
            <person name="Remington K."/>
            <person name="Shao H."/>
            <person name="Sharakhova M.V."/>
            <person name="Sitter C.D."/>
            <person name="Shetty J."/>
            <person name="Smith T.J."/>
            <person name="Strong R."/>
            <person name="Sun J."/>
            <person name="Thomasova D."/>
            <person name="Ton L.Q."/>
            <person name="Topalis P."/>
            <person name="Tu Z."/>
            <person name="Unger M.F."/>
            <person name="Walenz B."/>
            <person name="Wang A."/>
            <person name="Wang J."/>
            <person name="Wang M."/>
            <person name="Wang X."/>
            <person name="Woodford K.J."/>
            <person name="Wortman J.R."/>
            <person name="Wu M."/>
            <person name="Yao A."/>
            <person name="Zdobnov E.M."/>
            <person name="Zhang H."/>
            <person name="Zhao Q."/>
            <person name="Zhao S."/>
            <person name="Zhu S.C."/>
            <person name="Zhimulev I."/>
            <person name="Coluzzi M."/>
            <person name="della Torre A."/>
            <person name="Roth C.W."/>
            <person name="Louis C."/>
            <person name="Kalush F."/>
            <person name="Mural R.J."/>
            <person name="Myers E.W."/>
            <person name="Adams M.D."/>
            <person name="Smith H.O."/>
            <person name="Broder S."/>
            <person name="Gardner M.J."/>
            <person name="Fraser C.M."/>
            <person name="Birney E."/>
            <person name="Bork P."/>
            <person name="Brey P.T."/>
            <person name="Venter J.C."/>
            <person name="Weissenbach J."/>
            <person name="Kafatos F.C."/>
            <person name="Collins F.H."/>
            <person name="Hoffman S.L."/>
        </authorList>
    </citation>
    <scope>NUCLEOTIDE SEQUENCE [LARGE SCALE GENOMIC DNA]</scope>
    <source>
        <strain evidence="2 3">PEST</strain>
    </source>
</reference>
<dbReference type="VEuPathDB" id="VectorBase:AGAP028101"/>
<dbReference type="AlphaFoldDB" id="A0A1S4HCW6"/>
<keyword evidence="3" id="KW-1185">Reference proteome</keyword>
<dbReference type="EMBL" id="AAAB01008984">
    <property type="status" value="NOT_ANNOTATED_CDS"/>
    <property type="molecule type" value="Genomic_DNA"/>
</dbReference>
<organism evidence="2 3">
    <name type="scientific">Anopheles gambiae</name>
    <name type="common">African malaria mosquito</name>
    <dbReference type="NCBI Taxonomy" id="7165"/>
    <lineage>
        <taxon>Eukaryota</taxon>
        <taxon>Metazoa</taxon>
        <taxon>Ecdysozoa</taxon>
        <taxon>Arthropoda</taxon>
        <taxon>Hexapoda</taxon>
        <taxon>Insecta</taxon>
        <taxon>Pterygota</taxon>
        <taxon>Neoptera</taxon>
        <taxon>Endopterygota</taxon>
        <taxon>Diptera</taxon>
        <taxon>Nematocera</taxon>
        <taxon>Culicoidea</taxon>
        <taxon>Culicidae</taxon>
        <taxon>Anophelinae</taxon>
        <taxon>Anopheles</taxon>
    </lineage>
</organism>
<evidence type="ECO:0000313" key="3">
    <source>
        <dbReference type="Proteomes" id="UP000007062"/>
    </source>
</evidence>
<evidence type="ECO:0000313" key="2">
    <source>
        <dbReference type="EnsemblMetazoa" id="AGAP028101-PA"/>
    </source>
</evidence>
<dbReference type="InParanoid" id="A0A1S4HCW6"/>
<reference evidence="2 3" key="2">
    <citation type="journal article" date="2004" name="Trends Parasitol.">
        <title>The Anopheles gambiae genome: an update.</title>
        <authorList>
            <person name="Mongin E."/>
            <person name="Louis C."/>
            <person name="Holt R.A."/>
            <person name="Birney E."/>
            <person name="Collins F.H."/>
        </authorList>
    </citation>
    <scope>NUCLEOTIDE SEQUENCE [LARGE SCALE GENOMIC DNA]</scope>
    <source>
        <strain evidence="2 3">PEST</strain>
    </source>
</reference>
<dbReference type="PANTHER" id="PTHR14659">
    <property type="entry name" value="ALPHA- AND GAMMA-ADAPTIN-BINDING PROTEIN P34"/>
    <property type="match status" value="1"/>
</dbReference>
<proteinExistence type="predicted"/>
<dbReference type="Proteomes" id="UP000007062">
    <property type="component" value="Chromosome 3R"/>
</dbReference>